<proteinExistence type="inferred from homology"/>
<dbReference type="AlphaFoldDB" id="F2IHS3"/>
<comment type="catalytic activity">
    <reaction evidence="1">
        <text>(2S)-2-acetolactate + H(+) = (R)-acetoin + CO2</text>
        <dbReference type="Rhea" id="RHEA:21580"/>
        <dbReference type="ChEBI" id="CHEBI:15378"/>
        <dbReference type="ChEBI" id="CHEBI:15686"/>
        <dbReference type="ChEBI" id="CHEBI:16526"/>
        <dbReference type="ChEBI" id="CHEBI:58476"/>
        <dbReference type="EC" id="4.1.1.5"/>
    </reaction>
</comment>
<dbReference type="HOGENOM" id="CLU_1150511_0_0_10"/>
<comment type="similarity">
    <text evidence="3">Belongs to the alpha-acetolactate decarboxylase family.</text>
</comment>
<evidence type="ECO:0000256" key="7">
    <source>
        <dbReference type="ARBA" id="ARBA00023061"/>
    </source>
</evidence>
<evidence type="ECO:0000256" key="8">
    <source>
        <dbReference type="ARBA" id="ARBA00023239"/>
    </source>
</evidence>
<dbReference type="KEGG" id="fte:Fluta_2872"/>
<dbReference type="InterPro" id="IPR005128">
    <property type="entry name" value="Acetolactate_a_deCO2ase"/>
</dbReference>
<accession>F2IHS3</accession>
<evidence type="ECO:0000256" key="1">
    <source>
        <dbReference type="ARBA" id="ARBA00001784"/>
    </source>
</evidence>
<name>F2IHS3_FLUTR</name>
<keyword evidence="10" id="KW-1185">Reference proteome</keyword>
<dbReference type="STRING" id="755732.Fluta_2872"/>
<evidence type="ECO:0000256" key="2">
    <source>
        <dbReference type="ARBA" id="ARBA00005170"/>
    </source>
</evidence>
<evidence type="ECO:0000256" key="5">
    <source>
        <dbReference type="ARBA" id="ARBA00020164"/>
    </source>
</evidence>
<keyword evidence="8" id="KW-0456">Lyase</keyword>
<evidence type="ECO:0000256" key="4">
    <source>
        <dbReference type="ARBA" id="ARBA00013204"/>
    </source>
</evidence>
<reference evidence="10" key="2">
    <citation type="submission" date="2011-02" db="EMBL/GenBank/DDBJ databases">
        <title>The complete genome of Fluviicola taffensis DSM 16823.</title>
        <authorList>
            <consortium name="US DOE Joint Genome Institute (JGI-PGF)"/>
            <person name="Lucas S."/>
            <person name="Copeland A."/>
            <person name="Lapidus A."/>
            <person name="Bruce D."/>
            <person name="Goodwin L."/>
            <person name="Pitluck S."/>
            <person name="Kyrpides N."/>
            <person name="Mavromatis K."/>
            <person name="Ivanova N."/>
            <person name="Mikhailova N."/>
            <person name="Pagani I."/>
            <person name="Chertkov O."/>
            <person name="Detter J.C."/>
            <person name="Han C."/>
            <person name="Tapia R."/>
            <person name="Land M."/>
            <person name="Hauser L."/>
            <person name="Markowitz V."/>
            <person name="Cheng J.-F."/>
            <person name="Hugenholtz P."/>
            <person name="Woyke T."/>
            <person name="Wu D."/>
            <person name="Tindall B."/>
            <person name="Pomrenke H.G."/>
            <person name="Brambilla E."/>
            <person name="Klenk H.-P."/>
            <person name="Eisen J.A."/>
        </authorList>
    </citation>
    <scope>NUCLEOTIDE SEQUENCE [LARGE SCALE GENOMIC DNA]</scope>
    <source>
        <strain evidence="10">DSM 16823 / RW262 / RW262</strain>
    </source>
</reference>
<dbReference type="Pfam" id="PF03306">
    <property type="entry name" value="AAL_decarboxy"/>
    <property type="match status" value="1"/>
</dbReference>
<comment type="pathway">
    <text evidence="2">Polyol metabolism; (R,R)-butane-2,3-diol biosynthesis; (R,R)-butane-2,3-diol from pyruvate: step 2/3.</text>
</comment>
<organism evidence="9 10">
    <name type="scientific">Fluviicola taffensis (strain DSM 16823 / NCIMB 13979 / RW262)</name>
    <dbReference type="NCBI Taxonomy" id="755732"/>
    <lineage>
        <taxon>Bacteria</taxon>
        <taxon>Pseudomonadati</taxon>
        <taxon>Bacteroidota</taxon>
        <taxon>Flavobacteriia</taxon>
        <taxon>Flavobacteriales</taxon>
        <taxon>Crocinitomicaceae</taxon>
        <taxon>Fluviicola</taxon>
    </lineage>
</organism>
<gene>
    <name evidence="9" type="ordered locus">Fluta_2872</name>
</gene>
<protein>
    <recommendedName>
        <fullName evidence="5">Alpha-acetolactate decarboxylase</fullName>
        <ecNumber evidence="4">4.1.1.5</ecNumber>
    </recommendedName>
</protein>
<dbReference type="EMBL" id="CP002542">
    <property type="protein sequence ID" value="AEA44851.1"/>
    <property type="molecule type" value="Genomic_DNA"/>
</dbReference>
<dbReference type="PANTHER" id="PTHR35524:SF1">
    <property type="entry name" value="ALPHA-ACETOLACTATE DECARBOXYLASE"/>
    <property type="match status" value="1"/>
</dbReference>
<sequence length="204" mass="23270">MKNVMWKGQLYGTINLDTISNKQHLFGLGPVEYLTGELLIIDGKAYKSTVVTDSTMQVEETFQAKAPFFGYATINNWSEQDLPDSIQTIAQLETFLDKITKNAVHPFFFQLKGTLETAKIHVVNLPKGSKVSSPEDAHQGQTNYFLNQDEVTILGFFSKDHQAVFTHHDTYLHMHLITSDKQKMGHLYDFFFQKGTFKLYLPTP</sequence>
<dbReference type="eggNOG" id="COG3527">
    <property type="taxonomic scope" value="Bacteria"/>
</dbReference>
<keyword evidence="6" id="KW-0210">Decarboxylase</keyword>
<evidence type="ECO:0000313" key="10">
    <source>
        <dbReference type="Proteomes" id="UP000007463"/>
    </source>
</evidence>
<dbReference type="Proteomes" id="UP000007463">
    <property type="component" value="Chromosome"/>
</dbReference>
<keyword evidence="7" id="KW-0005">Acetoin biosynthesis</keyword>
<evidence type="ECO:0000256" key="3">
    <source>
        <dbReference type="ARBA" id="ARBA00007106"/>
    </source>
</evidence>
<dbReference type="Gene3D" id="3.30.1330.80">
    <property type="entry name" value="Hypothetical protein, similar to alpha- acetolactate decarboxylase, domain 2"/>
    <property type="match status" value="1"/>
</dbReference>
<evidence type="ECO:0000313" key="9">
    <source>
        <dbReference type="EMBL" id="AEA44851.1"/>
    </source>
</evidence>
<dbReference type="GO" id="GO:0045151">
    <property type="term" value="P:acetoin biosynthetic process"/>
    <property type="evidence" value="ECO:0007669"/>
    <property type="project" value="UniProtKB-KW"/>
</dbReference>
<dbReference type="PANTHER" id="PTHR35524">
    <property type="entry name" value="ALPHA-ACETOLACTATE DECARBOXYLASE"/>
    <property type="match status" value="1"/>
</dbReference>
<reference evidence="9 10" key="1">
    <citation type="journal article" date="2011" name="Stand. Genomic Sci.">
        <title>Complete genome sequence of the gliding freshwater bacterium Fluviicola taffensis type strain (RW262).</title>
        <authorList>
            <person name="Woyke T."/>
            <person name="Chertkov O."/>
            <person name="Lapidus A."/>
            <person name="Nolan M."/>
            <person name="Lucas S."/>
            <person name="Del Rio T.G."/>
            <person name="Tice H."/>
            <person name="Cheng J.F."/>
            <person name="Tapia R."/>
            <person name="Han C."/>
            <person name="Goodwin L."/>
            <person name="Pitluck S."/>
            <person name="Liolios K."/>
            <person name="Pagani I."/>
            <person name="Ivanova N."/>
            <person name="Huntemann M."/>
            <person name="Mavromatis K."/>
            <person name="Mikhailova N."/>
            <person name="Pati A."/>
            <person name="Chen A."/>
            <person name="Palaniappan K."/>
            <person name="Land M."/>
            <person name="Hauser L."/>
            <person name="Brambilla E.M."/>
            <person name="Rohde M."/>
            <person name="Mwirichia R."/>
            <person name="Sikorski J."/>
            <person name="Tindall B.J."/>
            <person name="Goker M."/>
            <person name="Bristow J."/>
            <person name="Eisen J.A."/>
            <person name="Markowitz V."/>
            <person name="Hugenholtz P."/>
            <person name="Klenk H.P."/>
            <person name="Kyrpides N.C."/>
        </authorList>
    </citation>
    <scope>NUCLEOTIDE SEQUENCE [LARGE SCALE GENOMIC DNA]</scope>
    <source>
        <strain evidence="10">DSM 16823 / RW262 / RW262</strain>
    </source>
</reference>
<dbReference type="UniPathway" id="UPA00626">
    <property type="reaction ID" value="UER00678"/>
</dbReference>
<evidence type="ECO:0000256" key="6">
    <source>
        <dbReference type="ARBA" id="ARBA00022793"/>
    </source>
</evidence>
<dbReference type="EC" id="4.1.1.5" evidence="4"/>
<dbReference type="SUPFAM" id="SSF117856">
    <property type="entry name" value="AF0104/ALDC/Ptd012-like"/>
    <property type="match status" value="1"/>
</dbReference>
<dbReference type="GO" id="GO:0047605">
    <property type="term" value="F:acetolactate decarboxylase activity"/>
    <property type="evidence" value="ECO:0007669"/>
    <property type="project" value="UniProtKB-EC"/>
</dbReference>